<keyword evidence="7" id="KW-1185">Reference proteome</keyword>
<dbReference type="GO" id="GO:0055085">
    <property type="term" value="P:transmembrane transport"/>
    <property type="evidence" value="ECO:0007669"/>
    <property type="project" value="UniProtKB-ARBA"/>
</dbReference>
<dbReference type="Proteomes" id="UP000638014">
    <property type="component" value="Unassembled WGS sequence"/>
</dbReference>
<gene>
    <name evidence="6" type="ORF">IC617_11830</name>
</gene>
<dbReference type="InterPro" id="IPR025997">
    <property type="entry name" value="SBP_2_dom"/>
</dbReference>
<sequence length="303" mass="32587">MTWLILGVFVLLALFSGSLQASCYGVVTAGGGANYWQQVVKGAQTAAKEIDIAIITRGIADERNDEAQALIIESMRQKGCTGFLLAPSSTALLDTVTQYKSIGIPIVFVDRDMGGDRAAVLKTNNYRAGQLAANQMAHQLAPGAKVGVFRTHQLDKTVAARVAGFIDTANDMGIDVVFNELIGTEIGEARSNINKLLLEHPAVDGLFSPNENSTVATIASLDGWQNNSRPVHIGFDSNRYIVKALIAGKLAGFVVQDPYRMGYDGIKTLHRIRLAQAVEEHTDIPAVFVNRDNYQSAGIAAKL</sequence>
<evidence type="ECO:0000256" key="2">
    <source>
        <dbReference type="ARBA" id="ARBA00007639"/>
    </source>
</evidence>
<dbReference type="GO" id="GO:0030313">
    <property type="term" value="C:cell envelope"/>
    <property type="evidence" value="ECO:0007669"/>
    <property type="project" value="UniProtKB-SubCell"/>
</dbReference>
<evidence type="ECO:0000256" key="3">
    <source>
        <dbReference type="ARBA" id="ARBA00022729"/>
    </source>
</evidence>
<protein>
    <submittedName>
        <fullName evidence="6">Substrate-binding domain-containing protein</fullName>
    </submittedName>
</protein>
<reference evidence="6" key="1">
    <citation type="submission" date="2020-09" db="EMBL/GenBank/DDBJ databases">
        <title>A novel bacterium of genus Neiella, isolated from South China Sea.</title>
        <authorList>
            <person name="Huang H."/>
            <person name="Mo K."/>
            <person name="Hu Y."/>
        </authorList>
    </citation>
    <scope>NUCLEOTIDE SEQUENCE</scope>
    <source>
        <strain evidence="6">HB171785</strain>
    </source>
</reference>
<dbReference type="RefSeq" id="WP_191145194.1">
    <property type="nucleotide sequence ID" value="NZ_JACXAF010000014.1"/>
</dbReference>
<dbReference type="SUPFAM" id="SSF53822">
    <property type="entry name" value="Periplasmic binding protein-like I"/>
    <property type="match status" value="1"/>
</dbReference>
<dbReference type="InterPro" id="IPR028082">
    <property type="entry name" value="Peripla_BP_I"/>
</dbReference>
<keyword evidence="3 4" id="KW-0732">Signal</keyword>
<evidence type="ECO:0000259" key="5">
    <source>
        <dbReference type="Pfam" id="PF13407"/>
    </source>
</evidence>
<proteinExistence type="inferred from homology"/>
<evidence type="ECO:0000313" key="6">
    <source>
        <dbReference type="EMBL" id="MBD1390120.1"/>
    </source>
</evidence>
<evidence type="ECO:0000256" key="1">
    <source>
        <dbReference type="ARBA" id="ARBA00004196"/>
    </source>
</evidence>
<dbReference type="EMBL" id="JACXAF010000014">
    <property type="protein sequence ID" value="MBD1390120.1"/>
    <property type="molecule type" value="Genomic_DNA"/>
</dbReference>
<dbReference type="Pfam" id="PF13407">
    <property type="entry name" value="Peripla_BP_4"/>
    <property type="match status" value="1"/>
</dbReference>
<feature type="chain" id="PRO_5035223908" evidence="4">
    <location>
        <begin position="22"/>
        <end position="303"/>
    </location>
</feature>
<feature type="domain" description="Periplasmic binding protein" evidence="5">
    <location>
        <begin position="25"/>
        <end position="272"/>
    </location>
</feature>
<comment type="similarity">
    <text evidence="2">Belongs to the bacterial solute-binding protein 2 family.</text>
</comment>
<organism evidence="6 7">
    <name type="scientific">Neiella litorisoli</name>
    <dbReference type="NCBI Taxonomy" id="2771431"/>
    <lineage>
        <taxon>Bacteria</taxon>
        <taxon>Pseudomonadati</taxon>
        <taxon>Pseudomonadota</taxon>
        <taxon>Gammaproteobacteria</taxon>
        <taxon>Alteromonadales</taxon>
        <taxon>Echinimonadaceae</taxon>
        <taxon>Neiella</taxon>
    </lineage>
</organism>
<evidence type="ECO:0000256" key="4">
    <source>
        <dbReference type="SAM" id="SignalP"/>
    </source>
</evidence>
<dbReference type="Gene3D" id="3.40.50.2300">
    <property type="match status" value="2"/>
</dbReference>
<comment type="caution">
    <text evidence="6">The sequence shown here is derived from an EMBL/GenBank/DDBJ whole genome shotgun (WGS) entry which is preliminary data.</text>
</comment>
<dbReference type="PANTHER" id="PTHR46847">
    <property type="entry name" value="D-ALLOSE-BINDING PERIPLASMIC PROTEIN-RELATED"/>
    <property type="match status" value="1"/>
</dbReference>
<dbReference type="PANTHER" id="PTHR46847:SF1">
    <property type="entry name" value="D-ALLOSE-BINDING PERIPLASMIC PROTEIN-RELATED"/>
    <property type="match status" value="1"/>
</dbReference>
<dbReference type="GO" id="GO:0030246">
    <property type="term" value="F:carbohydrate binding"/>
    <property type="evidence" value="ECO:0007669"/>
    <property type="project" value="UniProtKB-ARBA"/>
</dbReference>
<evidence type="ECO:0000313" key="7">
    <source>
        <dbReference type="Proteomes" id="UP000638014"/>
    </source>
</evidence>
<name>A0A8J6UM75_9GAMM</name>
<feature type="signal peptide" evidence="4">
    <location>
        <begin position="1"/>
        <end position="21"/>
    </location>
</feature>
<dbReference type="AlphaFoldDB" id="A0A8J6UM75"/>
<accession>A0A8J6UM75</accession>
<comment type="subcellular location">
    <subcellularLocation>
        <location evidence="1">Cell envelope</location>
    </subcellularLocation>
</comment>